<dbReference type="AlphaFoldDB" id="A0A210Q9J2"/>
<sequence>MASIVQQVVGKPTQPGVVNHVSSVLDIAFAHDCTASMSSYIDTARRNIRNIVEKIVSSEKSDVQLALVDYRDHPQQENTFVTRPHDFSTSVSTMRKRLEGEITLRL</sequence>
<organism evidence="1 2">
    <name type="scientific">Mizuhopecten yessoensis</name>
    <name type="common">Japanese scallop</name>
    <name type="synonym">Patinopecten yessoensis</name>
    <dbReference type="NCBI Taxonomy" id="6573"/>
    <lineage>
        <taxon>Eukaryota</taxon>
        <taxon>Metazoa</taxon>
        <taxon>Spiralia</taxon>
        <taxon>Lophotrochozoa</taxon>
        <taxon>Mollusca</taxon>
        <taxon>Bivalvia</taxon>
        <taxon>Autobranchia</taxon>
        <taxon>Pteriomorphia</taxon>
        <taxon>Pectinida</taxon>
        <taxon>Pectinoidea</taxon>
        <taxon>Pectinidae</taxon>
        <taxon>Mizuhopecten</taxon>
    </lineage>
</organism>
<dbReference type="Gene3D" id="3.40.50.410">
    <property type="entry name" value="von Willebrand factor, type A domain"/>
    <property type="match status" value="1"/>
</dbReference>
<evidence type="ECO:0008006" key="3">
    <source>
        <dbReference type="Google" id="ProtNLM"/>
    </source>
</evidence>
<dbReference type="PANTHER" id="PTHR47763:SF1">
    <property type="entry name" value="DUF659 DOMAIN-CONTAINING PROTEIN"/>
    <property type="match status" value="1"/>
</dbReference>
<dbReference type="GO" id="GO:0004674">
    <property type="term" value="F:protein serine/threonine kinase activity"/>
    <property type="evidence" value="ECO:0007669"/>
    <property type="project" value="TreeGrafter"/>
</dbReference>
<dbReference type="Proteomes" id="UP000242188">
    <property type="component" value="Unassembled WGS sequence"/>
</dbReference>
<dbReference type="PANTHER" id="PTHR47763">
    <property type="entry name" value="ALPHA-PROTEIN KINASE VWKA"/>
    <property type="match status" value="1"/>
</dbReference>
<evidence type="ECO:0000313" key="1">
    <source>
        <dbReference type="EMBL" id="OWF45385.1"/>
    </source>
</evidence>
<comment type="caution">
    <text evidence="1">The sequence shown here is derived from an EMBL/GenBank/DDBJ whole genome shotgun (WGS) entry which is preliminary data.</text>
</comment>
<protein>
    <recommendedName>
        <fullName evidence="3">VWFA domain-containing protein</fullName>
    </recommendedName>
</protein>
<proteinExistence type="predicted"/>
<dbReference type="InterPro" id="IPR052969">
    <property type="entry name" value="Thr-specific_kinase-like"/>
</dbReference>
<evidence type="ECO:0000313" key="2">
    <source>
        <dbReference type="Proteomes" id="UP000242188"/>
    </source>
</evidence>
<dbReference type="OrthoDB" id="301415at2759"/>
<name>A0A210Q9J2_MIZYE</name>
<reference evidence="1 2" key="1">
    <citation type="journal article" date="2017" name="Nat. Ecol. Evol.">
        <title>Scallop genome provides insights into evolution of bilaterian karyotype and development.</title>
        <authorList>
            <person name="Wang S."/>
            <person name="Zhang J."/>
            <person name="Jiao W."/>
            <person name="Li J."/>
            <person name="Xun X."/>
            <person name="Sun Y."/>
            <person name="Guo X."/>
            <person name="Huan P."/>
            <person name="Dong B."/>
            <person name="Zhang L."/>
            <person name="Hu X."/>
            <person name="Sun X."/>
            <person name="Wang J."/>
            <person name="Zhao C."/>
            <person name="Wang Y."/>
            <person name="Wang D."/>
            <person name="Huang X."/>
            <person name="Wang R."/>
            <person name="Lv J."/>
            <person name="Li Y."/>
            <person name="Zhang Z."/>
            <person name="Liu B."/>
            <person name="Lu W."/>
            <person name="Hui Y."/>
            <person name="Liang J."/>
            <person name="Zhou Z."/>
            <person name="Hou R."/>
            <person name="Li X."/>
            <person name="Liu Y."/>
            <person name="Li H."/>
            <person name="Ning X."/>
            <person name="Lin Y."/>
            <person name="Zhao L."/>
            <person name="Xing Q."/>
            <person name="Dou J."/>
            <person name="Li Y."/>
            <person name="Mao J."/>
            <person name="Guo H."/>
            <person name="Dou H."/>
            <person name="Li T."/>
            <person name="Mu C."/>
            <person name="Jiang W."/>
            <person name="Fu Q."/>
            <person name="Fu X."/>
            <person name="Miao Y."/>
            <person name="Liu J."/>
            <person name="Yu Q."/>
            <person name="Li R."/>
            <person name="Liao H."/>
            <person name="Li X."/>
            <person name="Kong Y."/>
            <person name="Jiang Z."/>
            <person name="Chourrout D."/>
            <person name="Li R."/>
            <person name="Bao Z."/>
        </authorList>
    </citation>
    <scope>NUCLEOTIDE SEQUENCE [LARGE SCALE GENOMIC DNA]</scope>
    <source>
        <strain evidence="1 2">PY_sf001</strain>
    </source>
</reference>
<keyword evidence="2" id="KW-1185">Reference proteome</keyword>
<accession>A0A210Q9J2</accession>
<dbReference type="EMBL" id="NEDP02004514">
    <property type="protein sequence ID" value="OWF45385.1"/>
    <property type="molecule type" value="Genomic_DNA"/>
</dbReference>
<dbReference type="SUPFAM" id="SSF53300">
    <property type="entry name" value="vWA-like"/>
    <property type="match status" value="1"/>
</dbReference>
<dbReference type="InterPro" id="IPR036465">
    <property type="entry name" value="vWFA_dom_sf"/>
</dbReference>
<dbReference type="GO" id="GO:0005737">
    <property type="term" value="C:cytoplasm"/>
    <property type="evidence" value="ECO:0007669"/>
    <property type="project" value="TreeGrafter"/>
</dbReference>
<gene>
    <name evidence="1" type="ORF">KP79_PYT08058</name>
</gene>